<dbReference type="InterPro" id="IPR013118">
    <property type="entry name" value="Mannitol_DH_C"/>
</dbReference>
<dbReference type="InterPro" id="IPR013328">
    <property type="entry name" value="6PGD_dom2"/>
</dbReference>
<dbReference type="HOGENOM" id="CLU_037833_0_0_9"/>
<dbReference type="EMBL" id="CP009285">
    <property type="protein sequence ID" value="AIQ59931.1"/>
    <property type="molecule type" value="Genomic_DNA"/>
</dbReference>
<feature type="domain" description="Mannitol dehydrogenase N-terminal" evidence="3">
    <location>
        <begin position="41"/>
        <end position="308"/>
    </location>
</feature>
<dbReference type="AlphaFoldDB" id="A0A089LEM7"/>
<dbReference type="GO" id="GO:0008926">
    <property type="term" value="F:mannitol-1-phosphate 5-dehydrogenase activity"/>
    <property type="evidence" value="ECO:0007669"/>
    <property type="project" value="UniProtKB-EC"/>
</dbReference>
<evidence type="ECO:0000313" key="6">
    <source>
        <dbReference type="Proteomes" id="UP000029518"/>
    </source>
</evidence>
<evidence type="ECO:0000259" key="3">
    <source>
        <dbReference type="Pfam" id="PF01232"/>
    </source>
</evidence>
<evidence type="ECO:0000259" key="4">
    <source>
        <dbReference type="Pfam" id="PF08125"/>
    </source>
</evidence>
<dbReference type="SUPFAM" id="SSF51735">
    <property type="entry name" value="NAD(P)-binding Rossmann-fold domains"/>
    <property type="match status" value="1"/>
</dbReference>
<gene>
    <name evidence="5" type="ORF">PBOR_25480</name>
</gene>
<keyword evidence="1" id="KW-0560">Oxidoreductase</keyword>
<accession>A0A089LEM7</accession>
<dbReference type="InterPro" id="IPR036291">
    <property type="entry name" value="NAD(P)-bd_dom_sf"/>
</dbReference>
<dbReference type="PANTHER" id="PTHR43362">
    <property type="entry name" value="MANNITOL DEHYDROGENASE DSF1-RELATED"/>
    <property type="match status" value="1"/>
</dbReference>
<dbReference type="Pfam" id="PF01232">
    <property type="entry name" value="Mannitol_dh"/>
    <property type="match status" value="1"/>
</dbReference>
<evidence type="ECO:0000256" key="1">
    <source>
        <dbReference type="ARBA" id="ARBA00023002"/>
    </source>
</evidence>
<comment type="catalytic activity">
    <reaction evidence="2">
        <text>D-mannitol 1-phosphate + NAD(+) = beta-D-fructose 6-phosphate + NADH + H(+)</text>
        <dbReference type="Rhea" id="RHEA:19661"/>
        <dbReference type="ChEBI" id="CHEBI:15378"/>
        <dbReference type="ChEBI" id="CHEBI:57540"/>
        <dbReference type="ChEBI" id="CHEBI:57634"/>
        <dbReference type="ChEBI" id="CHEBI:57945"/>
        <dbReference type="ChEBI" id="CHEBI:61381"/>
        <dbReference type="EC" id="1.1.1.17"/>
    </reaction>
</comment>
<dbReference type="InterPro" id="IPR008927">
    <property type="entry name" value="6-PGluconate_DH-like_C_sf"/>
</dbReference>
<dbReference type="RefSeq" id="WP_042216220.1">
    <property type="nucleotide sequence ID" value="NZ_CP009285.1"/>
</dbReference>
<dbReference type="Pfam" id="PF08125">
    <property type="entry name" value="Mannitol_dh_C"/>
    <property type="match status" value="1"/>
</dbReference>
<dbReference type="GO" id="GO:0051213">
    <property type="term" value="F:dioxygenase activity"/>
    <property type="evidence" value="ECO:0007669"/>
    <property type="project" value="UniProtKB-KW"/>
</dbReference>
<evidence type="ECO:0000313" key="5">
    <source>
        <dbReference type="EMBL" id="AIQ59931.1"/>
    </source>
</evidence>
<reference evidence="5" key="1">
    <citation type="submission" date="2014-08" db="EMBL/GenBank/DDBJ databases">
        <title>Comparative genomics of the Paenibacillus odorifer group.</title>
        <authorList>
            <person name="den Bakker H.C."/>
            <person name="Tsai Y.-C.Y.-C."/>
            <person name="Martin N."/>
            <person name="Korlach J."/>
            <person name="Wiedmann M."/>
        </authorList>
    </citation>
    <scope>NUCLEOTIDE SEQUENCE [LARGE SCALE GENOMIC DNA]</scope>
    <source>
        <strain evidence="5">DSM 13188</strain>
    </source>
</reference>
<keyword evidence="5" id="KW-0223">Dioxygenase</keyword>
<evidence type="ECO:0000256" key="2">
    <source>
        <dbReference type="ARBA" id="ARBA00048615"/>
    </source>
</evidence>
<dbReference type="Gene3D" id="3.40.50.720">
    <property type="entry name" value="NAD(P)-binding Rossmann-like Domain"/>
    <property type="match status" value="1"/>
</dbReference>
<sequence>MLSLTRSSIADRAAWEAAGVELPQFDFAAVAQNTLEKPEWVHFGAGNIFRGFVANAHQKLLDNGKADTGIIAAETFDFEMIDKVYKPYDNLTLLVLMNARGDFQKRIVSSIVEGITADKNREADYSRLTAVFENPSLQMASFTITEKGYSLTGPNGQYLGIVEKDIAGGPDQPVHAMSIVASFAYRRYLKGQYPMTFVSMDNCSHNGDKLKNGMVTIAKEWAAKGHVEEGFVAYLEDEQKITFPLSMIDKITPRPSESVQAALLEQGIGGMDVIVTSKNTYTAPFVNAEISEYLVIEDKFTNGRPALEEAGVIFTDRDTVNNVETMKVTTCLNPLHTALAVTGCLLGYTLIADEMKDDTLRKLVEIIGYKEGLPVVVDPGILSPKQFLDEVLQERFANPFIPDTPQRIATDTSQKVGIRFGETIKAYVRREDLDPAQLTAIPLAIAAWCRYLLGVNDEGGVFALSPDPLLESLQARLEGITLGANAEQAAKMRAVLEDQAIFGVDLYAIGLGQVIQGMFTEMLAGPGAVRATLEKFVG</sequence>
<feature type="domain" description="Mannitol dehydrogenase C-terminal" evidence="4">
    <location>
        <begin position="321"/>
        <end position="507"/>
    </location>
</feature>
<dbReference type="SUPFAM" id="SSF48179">
    <property type="entry name" value="6-phosphogluconate dehydrogenase C-terminal domain-like"/>
    <property type="match status" value="1"/>
</dbReference>
<dbReference type="InterPro" id="IPR050988">
    <property type="entry name" value="Mannitol_DH/Oxidoreductase"/>
</dbReference>
<dbReference type="PANTHER" id="PTHR43362:SF1">
    <property type="entry name" value="MANNITOL DEHYDROGENASE 2-RELATED"/>
    <property type="match status" value="1"/>
</dbReference>
<organism evidence="5 6">
    <name type="scientific">Paenibacillus borealis</name>
    <dbReference type="NCBI Taxonomy" id="160799"/>
    <lineage>
        <taxon>Bacteria</taxon>
        <taxon>Bacillati</taxon>
        <taxon>Bacillota</taxon>
        <taxon>Bacilli</taxon>
        <taxon>Bacillales</taxon>
        <taxon>Paenibacillaceae</taxon>
        <taxon>Paenibacillus</taxon>
    </lineage>
</organism>
<dbReference type="Proteomes" id="UP000029518">
    <property type="component" value="Chromosome"/>
</dbReference>
<name>A0A089LEM7_PAEBO</name>
<proteinExistence type="predicted"/>
<dbReference type="KEGG" id="pbd:PBOR_25480"/>
<keyword evidence="6" id="KW-1185">Reference proteome</keyword>
<protein>
    <submittedName>
        <fullName evidence="5">Dioxygenase</fullName>
    </submittedName>
</protein>
<dbReference type="Gene3D" id="1.10.1040.10">
    <property type="entry name" value="N-(1-d-carboxylethyl)-l-norvaline Dehydrogenase, domain 2"/>
    <property type="match status" value="1"/>
</dbReference>
<dbReference type="InterPro" id="IPR013131">
    <property type="entry name" value="Mannitol_DH_N"/>
</dbReference>
<dbReference type="OrthoDB" id="271711at2"/>